<dbReference type="GeneID" id="17277038"/>
<keyword evidence="2" id="KW-0472">Membrane</keyword>
<feature type="region of interest" description="Disordered" evidence="1">
    <location>
        <begin position="1"/>
        <end position="20"/>
    </location>
</feature>
<dbReference type="AlphaFoldDB" id="A0A0D3K7N0"/>
<organism evidence="3 4">
    <name type="scientific">Emiliania huxleyi (strain CCMP1516)</name>
    <dbReference type="NCBI Taxonomy" id="280463"/>
    <lineage>
        <taxon>Eukaryota</taxon>
        <taxon>Haptista</taxon>
        <taxon>Haptophyta</taxon>
        <taxon>Prymnesiophyceae</taxon>
        <taxon>Isochrysidales</taxon>
        <taxon>Noelaerhabdaceae</taxon>
        <taxon>Emiliania</taxon>
    </lineage>
</organism>
<keyword evidence="2" id="KW-0812">Transmembrane</keyword>
<keyword evidence="4" id="KW-1185">Reference proteome</keyword>
<evidence type="ECO:0000313" key="4">
    <source>
        <dbReference type="Proteomes" id="UP000013827"/>
    </source>
</evidence>
<feature type="transmembrane region" description="Helical" evidence="2">
    <location>
        <begin position="136"/>
        <end position="154"/>
    </location>
</feature>
<feature type="transmembrane region" description="Helical" evidence="2">
    <location>
        <begin position="110"/>
        <end position="130"/>
    </location>
</feature>
<evidence type="ECO:0000256" key="2">
    <source>
        <dbReference type="SAM" id="Phobius"/>
    </source>
</evidence>
<dbReference type="HOGENOM" id="CLU_558293_0_0_1"/>
<dbReference type="RefSeq" id="XP_005784194.1">
    <property type="nucleotide sequence ID" value="XM_005784137.1"/>
</dbReference>
<feature type="transmembrane region" description="Helical" evidence="2">
    <location>
        <begin position="54"/>
        <end position="72"/>
    </location>
</feature>
<feature type="region of interest" description="Disordered" evidence="1">
    <location>
        <begin position="347"/>
        <end position="412"/>
    </location>
</feature>
<protein>
    <recommendedName>
        <fullName evidence="5">DUF4203 domain-containing protein</fullName>
    </recommendedName>
</protein>
<keyword evidence="2" id="KW-1133">Transmembrane helix</keyword>
<name>A0A0D3K7N0_EMIH1</name>
<evidence type="ECO:0000313" key="3">
    <source>
        <dbReference type="EnsemblProtists" id="EOD31765"/>
    </source>
</evidence>
<feature type="transmembrane region" description="Helical" evidence="2">
    <location>
        <begin position="84"/>
        <end position="103"/>
    </location>
</feature>
<accession>A0A0D3K7N0</accession>
<evidence type="ECO:0008006" key="5">
    <source>
        <dbReference type="Google" id="ProtNLM"/>
    </source>
</evidence>
<dbReference type="KEGG" id="ehx:EMIHUDRAFT_442090"/>
<dbReference type="PaxDb" id="2903-EOD31765"/>
<reference evidence="3" key="2">
    <citation type="submission" date="2024-10" db="UniProtKB">
        <authorList>
            <consortium name="EnsemblProtists"/>
        </authorList>
    </citation>
    <scope>IDENTIFICATION</scope>
</reference>
<feature type="transmembrane region" description="Helical" evidence="2">
    <location>
        <begin position="29"/>
        <end position="47"/>
    </location>
</feature>
<feature type="transmembrane region" description="Helical" evidence="2">
    <location>
        <begin position="206"/>
        <end position="228"/>
    </location>
</feature>
<reference evidence="4" key="1">
    <citation type="journal article" date="2013" name="Nature">
        <title>Pan genome of the phytoplankton Emiliania underpins its global distribution.</title>
        <authorList>
            <person name="Read B.A."/>
            <person name="Kegel J."/>
            <person name="Klute M.J."/>
            <person name="Kuo A."/>
            <person name="Lefebvre S.C."/>
            <person name="Maumus F."/>
            <person name="Mayer C."/>
            <person name="Miller J."/>
            <person name="Monier A."/>
            <person name="Salamov A."/>
            <person name="Young J."/>
            <person name="Aguilar M."/>
            <person name="Claverie J.M."/>
            <person name="Frickenhaus S."/>
            <person name="Gonzalez K."/>
            <person name="Herman E.K."/>
            <person name="Lin Y.C."/>
            <person name="Napier J."/>
            <person name="Ogata H."/>
            <person name="Sarno A.F."/>
            <person name="Shmutz J."/>
            <person name="Schroeder D."/>
            <person name="de Vargas C."/>
            <person name="Verret F."/>
            <person name="von Dassow P."/>
            <person name="Valentin K."/>
            <person name="Van de Peer Y."/>
            <person name="Wheeler G."/>
            <person name="Dacks J.B."/>
            <person name="Delwiche C.F."/>
            <person name="Dyhrman S.T."/>
            <person name="Glockner G."/>
            <person name="John U."/>
            <person name="Richards T."/>
            <person name="Worden A.Z."/>
            <person name="Zhang X."/>
            <person name="Grigoriev I.V."/>
            <person name="Allen A.E."/>
            <person name="Bidle K."/>
            <person name="Borodovsky M."/>
            <person name="Bowler C."/>
            <person name="Brownlee C."/>
            <person name="Cock J.M."/>
            <person name="Elias M."/>
            <person name="Gladyshev V.N."/>
            <person name="Groth M."/>
            <person name="Guda C."/>
            <person name="Hadaegh A."/>
            <person name="Iglesias-Rodriguez M.D."/>
            <person name="Jenkins J."/>
            <person name="Jones B.M."/>
            <person name="Lawson T."/>
            <person name="Leese F."/>
            <person name="Lindquist E."/>
            <person name="Lobanov A."/>
            <person name="Lomsadze A."/>
            <person name="Malik S.B."/>
            <person name="Marsh M.E."/>
            <person name="Mackinder L."/>
            <person name="Mock T."/>
            <person name="Mueller-Roeber B."/>
            <person name="Pagarete A."/>
            <person name="Parker M."/>
            <person name="Probert I."/>
            <person name="Quesneville H."/>
            <person name="Raines C."/>
            <person name="Rensing S.A."/>
            <person name="Riano-Pachon D.M."/>
            <person name="Richier S."/>
            <person name="Rokitta S."/>
            <person name="Shiraiwa Y."/>
            <person name="Soanes D.M."/>
            <person name="van der Giezen M."/>
            <person name="Wahlund T.M."/>
            <person name="Williams B."/>
            <person name="Wilson W."/>
            <person name="Wolfe G."/>
            <person name="Wurch L.L."/>
        </authorList>
    </citation>
    <scope>NUCLEOTIDE SEQUENCE</scope>
</reference>
<evidence type="ECO:0000256" key="1">
    <source>
        <dbReference type="SAM" id="MobiDB-lite"/>
    </source>
</evidence>
<dbReference type="Proteomes" id="UP000013827">
    <property type="component" value="Unassembled WGS sequence"/>
</dbReference>
<dbReference type="EnsemblProtists" id="EOD31765">
    <property type="protein sequence ID" value="EOD31765"/>
    <property type="gene ID" value="EMIHUDRAFT_442090"/>
</dbReference>
<proteinExistence type="predicted"/>
<sequence length="490" mass="49588">MYPNSSVCPPSAPPGAPPSSTFDDLPPPLVDALAVLVALFGVLLAFCGQRFYQTALALSAGVCAGGATWYQLDATLVASGSLSPMAGVGVAAGVGIVALAAVAACSLLGFVFASASAGSTTVAIALHVASPSPPEPVILTAVAGLLAAALALLVRACSRQDGEEPSSLLGCCRLSKSRGDRRRPALPRRPSPLHTLRAERCRLARLVEASACALLGGACVAFAASHFLHAPLSPETAFAPPNNSTGCSSDSGECVPPAIAGLAVAAAGLAVQAAESMKSSLSWGGFYELSKAARCYAHRRAASAAAGGGEAAPRALPRLLAAEPPSLCSPLTASPPLLRRCPAAQRLPARGGGRAEGAGSPSSRSSPRRRLLCLPLRPPLPGSGAAAAGDPTPRESGDPSSRSGCPPLARSPLDDVQAHVQAHVQGLLLQFLLCAGEPAPAKVLWRPRRRARPRQHVRPGAAAAVGALSVLARLVDVKPARETSHVSSLE</sequence>